<sequence length="94" mass="10706">MHTVGEDATQSSSDFSHQMVMLTSWYVCGFGQRLWCNAMGAQRLYGRGMPRPEAEVTTALNKLRSLMARGMPRPYNCSDSRSRSNYCHRKSCIH</sequence>
<organism evidence="1">
    <name type="scientific">gut metagenome</name>
    <dbReference type="NCBI Taxonomy" id="749906"/>
    <lineage>
        <taxon>unclassified sequences</taxon>
        <taxon>metagenomes</taxon>
        <taxon>organismal metagenomes</taxon>
    </lineage>
</organism>
<protein>
    <submittedName>
        <fullName evidence="1">Uncharacterized protein</fullName>
    </submittedName>
</protein>
<evidence type="ECO:0000313" key="1">
    <source>
        <dbReference type="EMBL" id="EJX08037.1"/>
    </source>
</evidence>
<name>J9GJZ3_9ZZZZ</name>
<dbReference type="EMBL" id="AMCI01000721">
    <property type="protein sequence ID" value="EJX08037.1"/>
    <property type="molecule type" value="Genomic_DNA"/>
</dbReference>
<gene>
    <name evidence="1" type="ORF">EVA_03851</name>
</gene>
<proteinExistence type="predicted"/>
<dbReference type="AlphaFoldDB" id="J9GJZ3"/>
<comment type="caution">
    <text evidence="1">The sequence shown here is derived from an EMBL/GenBank/DDBJ whole genome shotgun (WGS) entry which is preliminary data.</text>
</comment>
<reference evidence="1" key="1">
    <citation type="journal article" date="2012" name="PLoS ONE">
        <title>Gene sets for utilization of primary and secondary nutrition supplies in the distal gut of endangered iberian lynx.</title>
        <authorList>
            <person name="Alcaide M."/>
            <person name="Messina E."/>
            <person name="Richter M."/>
            <person name="Bargiela R."/>
            <person name="Peplies J."/>
            <person name="Huws S.A."/>
            <person name="Newbold C.J."/>
            <person name="Golyshin P.N."/>
            <person name="Simon M.A."/>
            <person name="Lopez G."/>
            <person name="Yakimov M.M."/>
            <person name="Ferrer M."/>
        </authorList>
    </citation>
    <scope>NUCLEOTIDE SEQUENCE</scope>
</reference>
<accession>J9GJZ3</accession>